<feature type="domain" description="Glucose-methanol-choline oxidoreductase C-terminal" evidence="17">
    <location>
        <begin position="337"/>
        <end position="395"/>
    </location>
</feature>
<dbReference type="GO" id="GO:0004769">
    <property type="term" value="F:steroid Delta-isomerase activity"/>
    <property type="evidence" value="ECO:0007669"/>
    <property type="project" value="UniProtKB-EC"/>
</dbReference>
<dbReference type="GO" id="GO:0016995">
    <property type="term" value="F:cholesterol oxidase activity"/>
    <property type="evidence" value="ECO:0007669"/>
    <property type="project" value="UniProtKB-EC"/>
</dbReference>
<feature type="compositionally biased region" description="Basic and acidic residues" evidence="15">
    <location>
        <begin position="404"/>
        <end position="416"/>
    </location>
</feature>
<dbReference type="Pfam" id="PF05199">
    <property type="entry name" value="GMC_oxred_C"/>
    <property type="match status" value="1"/>
</dbReference>
<name>A0A3B0RX40_9ZZZZ</name>
<keyword evidence="4" id="KW-0274">FAD</keyword>
<evidence type="ECO:0000313" key="18">
    <source>
        <dbReference type="EMBL" id="VAV98464.1"/>
    </source>
</evidence>
<feature type="non-terminal residue" evidence="18">
    <location>
        <position position="1"/>
    </location>
</feature>
<evidence type="ECO:0000256" key="15">
    <source>
        <dbReference type="SAM" id="MobiDB-lite"/>
    </source>
</evidence>
<evidence type="ECO:0000256" key="8">
    <source>
        <dbReference type="ARBA" id="ARBA00023221"/>
    </source>
</evidence>
<evidence type="ECO:0000256" key="13">
    <source>
        <dbReference type="ARBA" id="ARBA00049744"/>
    </source>
</evidence>
<evidence type="ECO:0000256" key="5">
    <source>
        <dbReference type="ARBA" id="ARBA00023002"/>
    </source>
</evidence>
<gene>
    <name evidence="18" type="ORF">MNBD_ACTINO01-911</name>
</gene>
<keyword evidence="2" id="KW-0153">Cholesterol metabolism</keyword>
<keyword evidence="9 18" id="KW-0413">Isomerase</keyword>
<dbReference type="AlphaFoldDB" id="A0A3B0RX40"/>
<dbReference type="EC" id="5.3.3.1" evidence="10"/>
<evidence type="ECO:0000256" key="14">
    <source>
        <dbReference type="ARBA" id="ARBA00049778"/>
    </source>
</evidence>
<dbReference type="EMBL" id="UOEI01000233">
    <property type="protein sequence ID" value="VAV98464.1"/>
    <property type="molecule type" value="Genomic_DNA"/>
</dbReference>
<keyword evidence="8" id="KW-0753">Steroid metabolism</keyword>
<dbReference type="InterPro" id="IPR052542">
    <property type="entry name" value="Cholesterol_Oxidase"/>
</dbReference>
<dbReference type="SUPFAM" id="SSF51905">
    <property type="entry name" value="FAD/NAD(P)-binding domain"/>
    <property type="match status" value="1"/>
</dbReference>
<evidence type="ECO:0000256" key="6">
    <source>
        <dbReference type="ARBA" id="ARBA00023098"/>
    </source>
</evidence>
<keyword evidence="3" id="KW-0285">Flavoprotein</keyword>
<comment type="cofactor">
    <cofactor evidence="1">
        <name>FAD</name>
        <dbReference type="ChEBI" id="CHEBI:57692"/>
    </cofactor>
</comment>
<evidence type="ECO:0000256" key="2">
    <source>
        <dbReference type="ARBA" id="ARBA00022548"/>
    </source>
</evidence>
<proteinExistence type="predicted"/>
<evidence type="ECO:0000256" key="3">
    <source>
        <dbReference type="ARBA" id="ARBA00022630"/>
    </source>
</evidence>
<keyword evidence="5 18" id="KW-0560">Oxidoreductase</keyword>
<dbReference type="GO" id="GO:0050660">
    <property type="term" value="F:flavin adenine dinucleotide binding"/>
    <property type="evidence" value="ECO:0007669"/>
    <property type="project" value="InterPro"/>
</dbReference>
<organism evidence="18">
    <name type="scientific">hydrothermal vent metagenome</name>
    <dbReference type="NCBI Taxonomy" id="652676"/>
    <lineage>
        <taxon>unclassified sequences</taxon>
        <taxon>metagenomes</taxon>
        <taxon>ecological metagenomes</taxon>
    </lineage>
</organism>
<evidence type="ECO:0000256" key="11">
    <source>
        <dbReference type="ARBA" id="ARBA00049645"/>
    </source>
</evidence>
<evidence type="ECO:0000256" key="9">
    <source>
        <dbReference type="ARBA" id="ARBA00023235"/>
    </source>
</evidence>
<evidence type="ECO:0000256" key="1">
    <source>
        <dbReference type="ARBA" id="ARBA00001974"/>
    </source>
</evidence>
<dbReference type="InterPro" id="IPR036188">
    <property type="entry name" value="FAD/NAD-bd_sf"/>
</dbReference>
<dbReference type="PANTHER" id="PTHR47470">
    <property type="entry name" value="CHOLESTEROL OXIDASE"/>
    <property type="match status" value="1"/>
</dbReference>
<dbReference type="Gene3D" id="3.50.50.60">
    <property type="entry name" value="FAD/NAD(P)-binding domain"/>
    <property type="match status" value="2"/>
</dbReference>
<evidence type="ECO:0000256" key="12">
    <source>
        <dbReference type="ARBA" id="ARBA00049723"/>
    </source>
</evidence>
<evidence type="ECO:0000256" key="4">
    <source>
        <dbReference type="ARBA" id="ARBA00022827"/>
    </source>
</evidence>
<evidence type="ECO:0000259" key="16">
    <source>
        <dbReference type="Pfam" id="PF00732"/>
    </source>
</evidence>
<accession>A0A3B0RX40</accession>
<feature type="domain" description="Glucose-methanol-choline oxidoreductase N-terminal" evidence="16">
    <location>
        <begin position="70"/>
        <end position="158"/>
    </location>
</feature>
<feature type="region of interest" description="Disordered" evidence="15">
    <location>
        <begin position="402"/>
        <end position="423"/>
    </location>
</feature>
<keyword evidence="7" id="KW-1207">Sterol metabolism</keyword>
<evidence type="ECO:0000259" key="17">
    <source>
        <dbReference type="Pfam" id="PF05199"/>
    </source>
</evidence>
<reference evidence="18" key="1">
    <citation type="submission" date="2018-06" db="EMBL/GenBank/DDBJ databases">
        <authorList>
            <person name="Zhirakovskaya E."/>
        </authorList>
    </citation>
    <scope>NUCLEOTIDE SEQUENCE</scope>
</reference>
<dbReference type="EC" id="1.1.3.6" evidence="12"/>
<keyword evidence="6" id="KW-0443">Lipid metabolism</keyword>
<dbReference type="InterPro" id="IPR000172">
    <property type="entry name" value="GMC_OxRdtase_N"/>
</dbReference>
<sequence>LAPHFATAKRMLGVVENPLDTPADEVMRTVAEHMGVSESFHPTPVGVFFGEPGVEVPDPFFGGDGPARSGCVVCGNCMVGCRYNAKNTLDKNYLYFAERNGTKVFPEHTVVDIERIGDEWHVTTEPSGSWFRRRRTVFVAKDVVFSAGALGTTRLLLELAEHGRLPHISHRLGYQTRTNSEALVVSVAASRDVDYSEGIAITSSIHPNPETHIEPVRYGKGSNALALLATILVDGGPGVARHVRFLKQAASHPITFLRSLSVWHWSERGIILLVMQTRDNSLRMFRKKGWFGTRLTTEQGHGDPNPTYIPEANEAARIAADAMGGFGGSTINEVLFDTPTTAHILGGAPIGPDAEHGVIDGYHRVFGHPGLHVIDGAAIGANLGVNPSLTITAMAERATSMWPDKGDVDTRPRLDSVEPIGTH</sequence>
<evidence type="ECO:0000256" key="10">
    <source>
        <dbReference type="ARBA" id="ARBA00038856"/>
    </source>
</evidence>
<dbReference type="Pfam" id="PF00732">
    <property type="entry name" value="GMC_oxred_N"/>
    <property type="match status" value="1"/>
</dbReference>
<evidence type="ECO:0000256" key="7">
    <source>
        <dbReference type="ARBA" id="ARBA00023166"/>
    </source>
</evidence>
<comment type="pathway">
    <text evidence="11">Steroid metabolism; cholesterol degradation.</text>
</comment>
<dbReference type="GO" id="GO:0008203">
    <property type="term" value="P:cholesterol metabolic process"/>
    <property type="evidence" value="ECO:0007669"/>
    <property type="project" value="UniProtKB-KW"/>
</dbReference>
<protein>
    <recommendedName>
        <fullName evidence="13">Cholesterol oxidase</fullName>
        <ecNumber evidence="12">1.1.3.6</ecNumber>
        <ecNumber evidence="10">5.3.3.1</ecNumber>
    </recommendedName>
    <alternativeName>
        <fullName evidence="14">Cholesterol isomerase</fullName>
    </alternativeName>
</protein>
<dbReference type="PANTHER" id="PTHR47470:SF1">
    <property type="entry name" value="FAD-DEPENDENT OXIDOREDUCTASE 2 FAD BINDING DOMAIN-CONTAINING PROTEIN"/>
    <property type="match status" value="1"/>
</dbReference>
<dbReference type="InterPro" id="IPR007867">
    <property type="entry name" value="GMC_OxRtase_C"/>
</dbReference>